<dbReference type="Pfam" id="PF04145">
    <property type="entry name" value="Ctr"/>
    <property type="match status" value="2"/>
</dbReference>
<evidence type="ECO:0000256" key="3">
    <source>
        <dbReference type="ARBA" id="ARBA00022796"/>
    </source>
</evidence>
<dbReference type="EMBL" id="CP136897">
    <property type="protein sequence ID" value="WOL18118.1"/>
    <property type="molecule type" value="Genomic_DNA"/>
</dbReference>
<keyword evidence="6 7" id="KW-0472">Membrane</keyword>
<evidence type="ECO:0000313" key="8">
    <source>
        <dbReference type="EMBL" id="WOL18118.1"/>
    </source>
</evidence>
<dbReference type="Proteomes" id="UP001327560">
    <property type="component" value="Chromosome 8"/>
</dbReference>
<comment type="subcellular location">
    <subcellularLocation>
        <location evidence="7">Membrane</location>
        <topology evidence="7">Multi-pass membrane protein</topology>
    </subcellularLocation>
</comment>
<keyword evidence="7" id="KW-0406">Ion transport</keyword>
<keyword evidence="5 7" id="KW-0186">Copper</keyword>
<evidence type="ECO:0000256" key="1">
    <source>
        <dbReference type="ARBA" id="ARBA00006921"/>
    </source>
</evidence>
<proteinExistence type="inferred from homology"/>
<evidence type="ECO:0000256" key="2">
    <source>
        <dbReference type="ARBA" id="ARBA00022692"/>
    </source>
</evidence>
<reference evidence="8 9" key="1">
    <citation type="submission" date="2023-10" db="EMBL/GenBank/DDBJ databases">
        <title>Chromosome-scale genome assembly provides insights into flower coloration mechanisms of Canna indica.</title>
        <authorList>
            <person name="Li C."/>
        </authorList>
    </citation>
    <scope>NUCLEOTIDE SEQUENCE [LARGE SCALE GENOMIC DNA]</scope>
    <source>
        <tissue evidence="8">Flower</tissue>
    </source>
</reference>
<dbReference type="GO" id="GO:0005886">
    <property type="term" value="C:plasma membrane"/>
    <property type="evidence" value="ECO:0007669"/>
    <property type="project" value="TreeGrafter"/>
</dbReference>
<evidence type="ECO:0000256" key="6">
    <source>
        <dbReference type="ARBA" id="ARBA00023136"/>
    </source>
</evidence>
<keyword evidence="3 7" id="KW-0187">Copper transport</keyword>
<dbReference type="InterPro" id="IPR007274">
    <property type="entry name" value="Cop_transporter"/>
</dbReference>
<dbReference type="PANTHER" id="PTHR12483">
    <property type="entry name" value="SOLUTE CARRIER FAMILY 31 COPPER TRANSPORTERS"/>
    <property type="match status" value="1"/>
</dbReference>
<name>A0AAQ3QQV4_9LILI</name>
<protein>
    <recommendedName>
        <fullName evidence="7">Copper transport protein</fullName>
    </recommendedName>
</protein>
<sequence length="149" mass="16108">MDHDGMGDMGGMDMGKHHFTHMTFFWGKDAEILFSGWPGDRDGMYALALVVVFALAFLIEWLSHCRLLRPGGNHVAAGLAQTALHAVRVALAYLVMLALMSFNGGVMLVAVVGHATGYLLFASSAFRRTPLRPVDDVDGAKGDLLPMTC</sequence>
<comment type="similarity">
    <text evidence="1 7">Belongs to the copper transporter (Ctr) (TC 1.A.56) family. SLC31A subfamily.</text>
</comment>
<evidence type="ECO:0000256" key="5">
    <source>
        <dbReference type="ARBA" id="ARBA00023008"/>
    </source>
</evidence>
<keyword evidence="9" id="KW-1185">Reference proteome</keyword>
<keyword evidence="2 7" id="KW-0812">Transmembrane</keyword>
<dbReference type="PANTHER" id="PTHR12483:SF117">
    <property type="entry name" value="COPPER TRANSPORTER 3"/>
    <property type="match status" value="1"/>
</dbReference>
<evidence type="ECO:0000256" key="7">
    <source>
        <dbReference type="RuleBase" id="RU367022"/>
    </source>
</evidence>
<evidence type="ECO:0000256" key="4">
    <source>
        <dbReference type="ARBA" id="ARBA00022989"/>
    </source>
</evidence>
<keyword evidence="7" id="KW-0813">Transport</keyword>
<dbReference type="AlphaFoldDB" id="A0AAQ3QQV4"/>
<dbReference type="GO" id="GO:0005375">
    <property type="term" value="F:copper ion transmembrane transporter activity"/>
    <property type="evidence" value="ECO:0007669"/>
    <property type="project" value="UniProtKB-UniRule"/>
</dbReference>
<gene>
    <name evidence="8" type="ORF">Cni_G26911</name>
</gene>
<organism evidence="8 9">
    <name type="scientific">Canna indica</name>
    <name type="common">Indian-shot</name>
    <dbReference type="NCBI Taxonomy" id="4628"/>
    <lineage>
        <taxon>Eukaryota</taxon>
        <taxon>Viridiplantae</taxon>
        <taxon>Streptophyta</taxon>
        <taxon>Embryophyta</taxon>
        <taxon>Tracheophyta</taxon>
        <taxon>Spermatophyta</taxon>
        <taxon>Magnoliopsida</taxon>
        <taxon>Liliopsida</taxon>
        <taxon>Zingiberales</taxon>
        <taxon>Cannaceae</taxon>
        <taxon>Canna</taxon>
    </lineage>
</organism>
<evidence type="ECO:0000313" key="9">
    <source>
        <dbReference type="Proteomes" id="UP001327560"/>
    </source>
</evidence>
<keyword evidence="4 7" id="KW-1133">Transmembrane helix</keyword>
<accession>A0AAQ3QQV4</accession>
<feature type="transmembrane region" description="Helical" evidence="7">
    <location>
        <begin position="43"/>
        <end position="63"/>
    </location>
</feature>